<reference evidence="9 10" key="1">
    <citation type="submission" date="2018-08" db="EMBL/GenBank/DDBJ databases">
        <title>A genome reference for cultivated species of the human gut microbiota.</title>
        <authorList>
            <person name="Zou Y."/>
            <person name="Xue W."/>
            <person name="Luo G."/>
        </authorList>
    </citation>
    <scope>NUCLEOTIDE SEQUENCE [LARGE SCALE GENOMIC DNA]</scope>
    <source>
        <strain evidence="9 10">AM25-6</strain>
    </source>
</reference>
<dbReference type="Gene3D" id="2.40.50.140">
    <property type="entry name" value="Nucleic acid-binding proteins"/>
    <property type="match status" value="1"/>
</dbReference>
<dbReference type="SUPFAM" id="SSF57863">
    <property type="entry name" value="ArfGap/RecO-like zinc finger"/>
    <property type="match status" value="1"/>
</dbReference>
<keyword evidence="5 7" id="KW-0234">DNA repair</keyword>
<evidence type="ECO:0000256" key="1">
    <source>
        <dbReference type="ARBA" id="ARBA00007452"/>
    </source>
</evidence>
<dbReference type="AlphaFoldDB" id="A0A3E3DZT6"/>
<dbReference type="PANTHER" id="PTHR33991:SF1">
    <property type="entry name" value="DNA REPAIR PROTEIN RECO"/>
    <property type="match status" value="1"/>
</dbReference>
<dbReference type="NCBIfam" id="TIGR00613">
    <property type="entry name" value="reco"/>
    <property type="match status" value="1"/>
</dbReference>
<dbReference type="InterPro" id="IPR012340">
    <property type="entry name" value="NA-bd_OB-fold"/>
</dbReference>
<dbReference type="Pfam" id="PF02565">
    <property type="entry name" value="RecO_C"/>
    <property type="match status" value="1"/>
</dbReference>
<dbReference type="EMBL" id="QUSM01000003">
    <property type="protein sequence ID" value="RGD74586.1"/>
    <property type="molecule type" value="Genomic_DNA"/>
</dbReference>
<dbReference type="GO" id="GO:0043590">
    <property type="term" value="C:bacterial nucleoid"/>
    <property type="evidence" value="ECO:0007669"/>
    <property type="project" value="TreeGrafter"/>
</dbReference>
<evidence type="ECO:0000256" key="7">
    <source>
        <dbReference type="HAMAP-Rule" id="MF_00201"/>
    </source>
</evidence>
<comment type="caution">
    <text evidence="9">The sequence shown here is derived from an EMBL/GenBank/DDBJ whole genome shotgun (WGS) entry which is preliminary data.</text>
</comment>
<dbReference type="InterPro" id="IPR042242">
    <property type="entry name" value="RecO_C"/>
</dbReference>
<evidence type="ECO:0000259" key="8">
    <source>
        <dbReference type="Pfam" id="PF11967"/>
    </source>
</evidence>
<protein>
    <recommendedName>
        <fullName evidence="2 7">DNA repair protein RecO</fullName>
    </recommendedName>
    <alternativeName>
        <fullName evidence="6 7">Recombination protein O</fullName>
    </alternativeName>
</protein>
<accession>A0A3E3DZT6</accession>
<evidence type="ECO:0000256" key="3">
    <source>
        <dbReference type="ARBA" id="ARBA00022763"/>
    </source>
</evidence>
<dbReference type="Gene3D" id="6.20.220.20">
    <property type="entry name" value="Recombination protein O, zinc-binding domain"/>
    <property type="match status" value="1"/>
</dbReference>
<dbReference type="RefSeq" id="WP_117532273.1">
    <property type="nucleotide sequence ID" value="NZ_QUSM01000003.1"/>
</dbReference>
<dbReference type="Proteomes" id="UP000261212">
    <property type="component" value="Unassembled WGS sequence"/>
</dbReference>
<evidence type="ECO:0000313" key="9">
    <source>
        <dbReference type="EMBL" id="RGD74586.1"/>
    </source>
</evidence>
<evidence type="ECO:0000256" key="5">
    <source>
        <dbReference type="ARBA" id="ARBA00023204"/>
    </source>
</evidence>
<name>A0A3E3DZT6_9FIRM</name>
<evidence type="ECO:0000256" key="2">
    <source>
        <dbReference type="ARBA" id="ARBA00021310"/>
    </source>
</evidence>
<evidence type="ECO:0000313" key="10">
    <source>
        <dbReference type="Proteomes" id="UP000261212"/>
    </source>
</evidence>
<dbReference type="SUPFAM" id="SSF50249">
    <property type="entry name" value="Nucleic acid-binding proteins"/>
    <property type="match status" value="1"/>
</dbReference>
<dbReference type="Gene3D" id="1.20.1440.120">
    <property type="entry name" value="Recombination protein O, C-terminal domain"/>
    <property type="match status" value="1"/>
</dbReference>
<dbReference type="InterPro" id="IPR022572">
    <property type="entry name" value="DNA_rep/recomb_RecO_N"/>
</dbReference>
<dbReference type="GO" id="GO:0006310">
    <property type="term" value="P:DNA recombination"/>
    <property type="evidence" value="ECO:0007669"/>
    <property type="project" value="UniProtKB-UniRule"/>
</dbReference>
<sequence>MIREFHGIVLKNIKFSENDRILTVFTKERGKISVMAKNAASKKSKVIAQTSTFSYSYFCLYPGKNFYTLKSADYIKSFPGLQTDLERLSFASYISELVDIFYEDKMEEPITFNLIIYILDLLQKEKLEKLSFITLAFMLKLLGISGIIPDFGGCSICSATNGEYYILDFDSGSILCSKCTMKHFSMNKITSKQLDLINKLTYVNVNDIKNMSFDVFTLEECNNMIVILNNYITYTLHRKTNSFKFLSDMLELK</sequence>
<dbReference type="GO" id="GO:0006302">
    <property type="term" value="P:double-strand break repair"/>
    <property type="evidence" value="ECO:0007669"/>
    <property type="project" value="TreeGrafter"/>
</dbReference>
<keyword evidence="3 7" id="KW-0227">DNA damage</keyword>
<gene>
    <name evidence="7 9" type="primary">recO</name>
    <name evidence="9" type="ORF">DW687_07460</name>
</gene>
<evidence type="ECO:0000256" key="6">
    <source>
        <dbReference type="ARBA" id="ARBA00033409"/>
    </source>
</evidence>
<dbReference type="PANTHER" id="PTHR33991">
    <property type="entry name" value="DNA REPAIR PROTEIN RECO"/>
    <property type="match status" value="1"/>
</dbReference>
<comment type="function">
    <text evidence="7">Involved in DNA repair and RecF pathway recombination.</text>
</comment>
<organism evidence="9 10">
    <name type="scientific">Anaerofustis stercorihominis</name>
    <dbReference type="NCBI Taxonomy" id="214853"/>
    <lineage>
        <taxon>Bacteria</taxon>
        <taxon>Bacillati</taxon>
        <taxon>Bacillota</taxon>
        <taxon>Clostridia</taxon>
        <taxon>Eubacteriales</taxon>
        <taxon>Eubacteriaceae</taxon>
        <taxon>Anaerofustis</taxon>
    </lineage>
</organism>
<feature type="domain" description="DNA replication/recombination mediator RecO N-terminal" evidence="8">
    <location>
        <begin position="4"/>
        <end position="78"/>
    </location>
</feature>
<evidence type="ECO:0000256" key="4">
    <source>
        <dbReference type="ARBA" id="ARBA00023172"/>
    </source>
</evidence>
<dbReference type="InterPro" id="IPR037278">
    <property type="entry name" value="ARFGAP/RecO"/>
</dbReference>
<keyword evidence="4 7" id="KW-0233">DNA recombination</keyword>
<dbReference type="InterPro" id="IPR003717">
    <property type="entry name" value="RecO"/>
</dbReference>
<proteinExistence type="inferred from homology"/>
<dbReference type="Pfam" id="PF11967">
    <property type="entry name" value="RecO_N"/>
    <property type="match status" value="1"/>
</dbReference>
<dbReference type="HAMAP" id="MF_00201">
    <property type="entry name" value="RecO"/>
    <property type="match status" value="1"/>
</dbReference>
<comment type="similarity">
    <text evidence="1 7">Belongs to the RecO family.</text>
</comment>